<evidence type="ECO:0000313" key="2">
    <source>
        <dbReference type="EMBL" id="RKP56385.1"/>
    </source>
</evidence>
<dbReference type="InterPro" id="IPR010982">
    <property type="entry name" value="Lambda_DNA-bd_dom_sf"/>
</dbReference>
<dbReference type="SUPFAM" id="SSF47413">
    <property type="entry name" value="lambda repressor-like DNA-binding domains"/>
    <property type="match status" value="1"/>
</dbReference>
<protein>
    <recommendedName>
        <fullName evidence="4">Helix-turn-helix domain-containing protein</fullName>
    </recommendedName>
</protein>
<dbReference type="EMBL" id="RBZU01000003">
    <property type="protein sequence ID" value="RKP56385.1"/>
    <property type="molecule type" value="Genomic_DNA"/>
</dbReference>
<evidence type="ECO:0000313" key="3">
    <source>
        <dbReference type="Proteomes" id="UP000270342"/>
    </source>
</evidence>
<dbReference type="InterPro" id="IPR001387">
    <property type="entry name" value="Cro/C1-type_HTH"/>
</dbReference>
<dbReference type="InterPro" id="IPR031856">
    <property type="entry name" value="YdaS_toxin-like"/>
</dbReference>
<dbReference type="AlphaFoldDB" id="A0A494Y0T2"/>
<accession>A0A494Y0T2</accession>
<dbReference type="Proteomes" id="UP000270342">
    <property type="component" value="Unassembled WGS sequence"/>
</dbReference>
<proteinExistence type="predicted"/>
<evidence type="ECO:0000256" key="1">
    <source>
        <dbReference type="SAM" id="MobiDB-lite"/>
    </source>
</evidence>
<dbReference type="Pfam" id="PF15943">
    <property type="entry name" value="YdaS_toxin"/>
    <property type="match status" value="1"/>
</dbReference>
<dbReference type="CDD" id="cd00093">
    <property type="entry name" value="HTH_XRE"/>
    <property type="match status" value="1"/>
</dbReference>
<dbReference type="OrthoDB" id="6446140at2"/>
<keyword evidence="3" id="KW-1185">Reference proteome</keyword>
<dbReference type="GO" id="GO:0003677">
    <property type="term" value="F:DNA binding"/>
    <property type="evidence" value="ECO:0007669"/>
    <property type="project" value="InterPro"/>
</dbReference>
<name>A0A494Y0T2_9BURK</name>
<evidence type="ECO:0008006" key="4">
    <source>
        <dbReference type="Google" id="ProtNLM"/>
    </source>
</evidence>
<reference evidence="2 3" key="1">
    <citation type="submission" date="2018-10" db="EMBL/GenBank/DDBJ databases">
        <title>Robbsia sp. DHC34, isolated from soil.</title>
        <authorList>
            <person name="Gao Z.-H."/>
            <person name="Qiu L.-H."/>
        </authorList>
    </citation>
    <scope>NUCLEOTIDE SEQUENCE [LARGE SCALE GENOMIC DNA]</scope>
    <source>
        <strain evidence="2 3">DHC34</strain>
    </source>
</reference>
<organism evidence="2 3">
    <name type="scientific">Pararobbsia silviterrae</name>
    <dbReference type="NCBI Taxonomy" id="1792498"/>
    <lineage>
        <taxon>Bacteria</taxon>
        <taxon>Pseudomonadati</taxon>
        <taxon>Pseudomonadota</taxon>
        <taxon>Betaproteobacteria</taxon>
        <taxon>Burkholderiales</taxon>
        <taxon>Burkholderiaceae</taxon>
        <taxon>Pararobbsia</taxon>
    </lineage>
</organism>
<feature type="region of interest" description="Disordered" evidence="1">
    <location>
        <begin position="70"/>
        <end position="89"/>
    </location>
</feature>
<gene>
    <name evidence="2" type="ORF">D7S86_08285</name>
</gene>
<comment type="caution">
    <text evidence="2">The sequence shown here is derived from an EMBL/GenBank/DDBJ whole genome shotgun (WGS) entry which is preliminary data.</text>
</comment>
<sequence length="89" mass="9540">MDTSSKAAVLRASELVGGKAALARLTGVKPQTVQQWANGERPVAPVRCVLIEQATKGEITRRDLRPSDWAAHWPELTAPGHPSTEQATA</sequence>
<dbReference type="Gene3D" id="1.10.260.40">
    <property type="entry name" value="lambda repressor-like DNA-binding domains"/>
    <property type="match status" value="1"/>
</dbReference>